<feature type="region of interest" description="Disordered" evidence="1">
    <location>
        <begin position="94"/>
        <end position="136"/>
    </location>
</feature>
<dbReference type="Proteomes" id="UP000558192">
    <property type="component" value="Unassembled WGS sequence"/>
</dbReference>
<dbReference type="PANTHER" id="PTHR47814:SF1">
    <property type="entry name" value="PEPTIDYL-TRNA HYDROLASE ARFB"/>
    <property type="match status" value="1"/>
</dbReference>
<accession>A0A7X5Y5C6</accession>
<feature type="domain" description="Prokaryotic-type class I peptide chain release factors" evidence="2">
    <location>
        <begin position="5"/>
        <end position="130"/>
    </location>
</feature>
<dbReference type="Pfam" id="PF00472">
    <property type="entry name" value="RF-1"/>
    <property type="match status" value="1"/>
</dbReference>
<dbReference type="NCBIfam" id="NF006718">
    <property type="entry name" value="PRK09256.1"/>
    <property type="match status" value="1"/>
</dbReference>
<dbReference type="RefSeq" id="WP_168068099.1">
    <property type="nucleotide sequence ID" value="NZ_JAATJC010000001.1"/>
</dbReference>
<dbReference type="GO" id="GO:0072344">
    <property type="term" value="P:rescue of stalled ribosome"/>
    <property type="evidence" value="ECO:0007669"/>
    <property type="project" value="TreeGrafter"/>
</dbReference>
<dbReference type="EMBL" id="JAATJC010000001">
    <property type="protein sequence ID" value="NJC05397.1"/>
    <property type="molecule type" value="Genomic_DNA"/>
</dbReference>
<feature type="compositionally biased region" description="Basic residues" evidence="1">
    <location>
        <begin position="99"/>
        <end position="114"/>
    </location>
</feature>
<dbReference type="InterPro" id="IPR000352">
    <property type="entry name" value="Pep_chain_release_fac_I"/>
</dbReference>
<evidence type="ECO:0000313" key="3">
    <source>
        <dbReference type="EMBL" id="NJC05397.1"/>
    </source>
</evidence>
<protein>
    <submittedName>
        <fullName evidence="3">Ribosome-associated protein</fullName>
    </submittedName>
</protein>
<dbReference type="GO" id="GO:0003747">
    <property type="term" value="F:translation release factor activity"/>
    <property type="evidence" value="ECO:0007669"/>
    <property type="project" value="InterPro"/>
</dbReference>
<dbReference type="GO" id="GO:0043022">
    <property type="term" value="F:ribosome binding"/>
    <property type="evidence" value="ECO:0007669"/>
    <property type="project" value="TreeGrafter"/>
</dbReference>
<reference evidence="3 4" key="1">
    <citation type="submission" date="2020-03" db="EMBL/GenBank/DDBJ databases">
        <title>Genomic Encyclopedia of Type Strains, Phase IV (KMG-IV): sequencing the most valuable type-strain genomes for metagenomic binning, comparative biology and taxonomic classification.</title>
        <authorList>
            <person name="Goeker M."/>
        </authorList>
    </citation>
    <scope>NUCLEOTIDE SEQUENCE [LARGE SCALE GENOMIC DNA]</scope>
    <source>
        <strain evidence="3 4">DSM 16846</strain>
    </source>
</reference>
<dbReference type="PANTHER" id="PTHR47814">
    <property type="entry name" value="PEPTIDYL-TRNA HYDROLASE ARFB"/>
    <property type="match status" value="1"/>
</dbReference>
<evidence type="ECO:0000256" key="1">
    <source>
        <dbReference type="SAM" id="MobiDB-lite"/>
    </source>
</evidence>
<name>A0A7X5Y5C6_9SPHN</name>
<sequence>MKPDDVHLPEDALSETFLASTGPGGQNVNKVATACQLRCDVFALGLPLHAYEKLKLLAGSKLTQGGELIITARTHRSQEANREEARRRLRELLAEAHHRDARRRPTKPSRSAKAKRVDTKKGRGAVKAMRGRVSLD</sequence>
<keyword evidence="4" id="KW-1185">Reference proteome</keyword>
<dbReference type="GO" id="GO:0004045">
    <property type="term" value="F:peptidyl-tRNA hydrolase activity"/>
    <property type="evidence" value="ECO:0007669"/>
    <property type="project" value="TreeGrafter"/>
</dbReference>
<organism evidence="3 4">
    <name type="scientific">Sphingomonas kaistensis</name>
    <dbReference type="NCBI Taxonomy" id="298708"/>
    <lineage>
        <taxon>Bacteria</taxon>
        <taxon>Pseudomonadati</taxon>
        <taxon>Pseudomonadota</taxon>
        <taxon>Alphaproteobacteria</taxon>
        <taxon>Sphingomonadales</taxon>
        <taxon>Sphingomonadaceae</taxon>
        <taxon>Sphingomonas</taxon>
    </lineage>
</organism>
<evidence type="ECO:0000259" key="2">
    <source>
        <dbReference type="Pfam" id="PF00472"/>
    </source>
</evidence>
<comment type="caution">
    <text evidence="3">The sequence shown here is derived from an EMBL/GenBank/DDBJ whole genome shotgun (WGS) entry which is preliminary data.</text>
</comment>
<dbReference type="Gene3D" id="3.30.160.20">
    <property type="match status" value="1"/>
</dbReference>
<evidence type="ECO:0000313" key="4">
    <source>
        <dbReference type="Proteomes" id="UP000558192"/>
    </source>
</evidence>
<proteinExistence type="predicted"/>
<dbReference type="SUPFAM" id="SSF110916">
    <property type="entry name" value="Peptidyl-tRNA hydrolase domain-like"/>
    <property type="match status" value="1"/>
</dbReference>
<dbReference type="AlphaFoldDB" id="A0A7X5Y5C6"/>
<gene>
    <name evidence="3" type="ORF">GGQ97_001190</name>
</gene>